<dbReference type="AlphaFoldDB" id="A0A1W0WJH2"/>
<evidence type="ECO:0000313" key="4">
    <source>
        <dbReference type="EMBL" id="OQV15273.1"/>
    </source>
</evidence>
<protein>
    <submittedName>
        <fullName evidence="4">Uncharacterized protein</fullName>
    </submittedName>
</protein>
<feature type="region of interest" description="Disordered" evidence="1">
    <location>
        <begin position="155"/>
        <end position="182"/>
    </location>
</feature>
<sequence length="274" mass="29952">MFLASAIFLVSSLTSFSSAAPRNLLVAITHLPDAAIQIAGLHHRKQLGQDGVTRAQDVNSERPGNLPTQNLDGEFLEEFTMAKQPGRGGYFFFLAAWTLAVSFRIVYVFLRNNNPSVSSLPLPSLYSYMLLCYAFVRLNDPINSGNGVPIGHGQNPSASCEIPSADSRGAYRSTTSKKAALNPPQARFLPHHRHRVRDVHIVAVDHGMDGGDVSHLDVAQCDRLHGRGTRSNNETVTHPSVKVRRDKLGQTAEILPRAKAWSSRVGLSRQLLGP</sequence>
<keyword evidence="2" id="KW-0812">Transmembrane</keyword>
<keyword evidence="3" id="KW-0732">Signal</keyword>
<accession>A0A1W0WJH2</accession>
<dbReference type="EMBL" id="MTYJ01000091">
    <property type="protein sequence ID" value="OQV15273.1"/>
    <property type="molecule type" value="Genomic_DNA"/>
</dbReference>
<keyword evidence="2" id="KW-0472">Membrane</keyword>
<keyword evidence="5" id="KW-1185">Reference proteome</keyword>
<dbReference type="Proteomes" id="UP000192578">
    <property type="component" value="Unassembled WGS sequence"/>
</dbReference>
<comment type="caution">
    <text evidence="4">The sequence shown here is derived from an EMBL/GenBank/DDBJ whole genome shotgun (WGS) entry which is preliminary data.</text>
</comment>
<organism evidence="4 5">
    <name type="scientific">Hypsibius exemplaris</name>
    <name type="common">Freshwater tardigrade</name>
    <dbReference type="NCBI Taxonomy" id="2072580"/>
    <lineage>
        <taxon>Eukaryota</taxon>
        <taxon>Metazoa</taxon>
        <taxon>Ecdysozoa</taxon>
        <taxon>Tardigrada</taxon>
        <taxon>Eutardigrada</taxon>
        <taxon>Parachela</taxon>
        <taxon>Hypsibioidea</taxon>
        <taxon>Hypsibiidae</taxon>
        <taxon>Hypsibius</taxon>
    </lineage>
</organism>
<gene>
    <name evidence="4" type="ORF">BV898_10506</name>
</gene>
<proteinExistence type="predicted"/>
<feature type="chain" id="PRO_5012799983" evidence="3">
    <location>
        <begin position="20"/>
        <end position="274"/>
    </location>
</feature>
<evidence type="ECO:0000313" key="5">
    <source>
        <dbReference type="Proteomes" id="UP000192578"/>
    </source>
</evidence>
<feature type="signal peptide" evidence="3">
    <location>
        <begin position="1"/>
        <end position="19"/>
    </location>
</feature>
<evidence type="ECO:0000256" key="2">
    <source>
        <dbReference type="SAM" id="Phobius"/>
    </source>
</evidence>
<evidence type="ECO:0000256" key="1">
    <source>
        <dbReference type="SAM" id="MobiDB-lite"/>
    </source>
</evidence>
<evidence type="ECO:0000256" key="3">
    <source>
        <dbReference type="SAM" id="SignalP"/>
    </source>
</evidence>
<keyword evidence="2" id="KW-1133">Transmembrane helix</keyword>
<name>A0A1W0WJH2_HYPEX</name>
<reference evidence="5" key="1">
    <citation type="submission" date="2017-01" db="EMBL/GenBank/DDBJ databases">
        <title>Comparative genomics of anhydrobiosis in the tardigrade Hypsibius dujardini.</title>
        <authorList>
            <person name="Yoshida Y."/>
            <person name="Koutsovoulos G."/>
            <person name="Laetsch D."/>
            <person name="Stevens L."/>
            <person name="Kumar S."/>
            <person name="Horikawa D."/>
            <person name="Ishino K."/>
            <person name="Komine S."/>
            <person name="Tomita M."/>
            <person name="Blaxter M."/>
            <person name="Arakawa K."/>
        </authorList>
    </citation>
    <scope>NUCLEOTIDE SEQUENCE [LARGE SCALE GENOMIC DNA]</scope>
    <source>
        <strain evidence="5">Z151</strain>
    </source>
</reference>
<feature type="transmembrane region" description="Helical" evidence="2">
    <location>
        <begin position="90"/>
        <end position="110"/>
    </location>
</feature>